<dbReference type="InterPro" id="IPR006764">
    <property type="entry name" value="SAM_dep_MeTrfase_SAV2177_type"/>
</dbReference>
<evidence type="ECO:0008006" key="4">
    <source>
        <dbReference type="Google" id="ProtNLM"/>
    </source>
</evidence>
<organism evidence="2 3">
    <name type="scientific">Saccharopolyspora hirsuta</name>
    <dbReference type="NCBI Taxonomy" id="1837"/>
    <lineage>
        <taxon>Bacteria</taxon>
        <taxon>Bacillati</taxon>
        <taxon>Actinomycetota</taxon>
        <taxon>Actinomycetes</taxon>
        <taxon>Pseudonocardiales</taxon>
        <taxon>Pseudonocardiaceae</taxon>
        <taxon>Saccharopolyspora</taxon>
    </lineage>
</organism>
<dbReference type="AlphaFoldDB" id="A0A5M7C7Z0"/>
<evidence type="ECO:0000256" key="1">
    <source>
        <dbReference type="SAM" id="MobiDB-lite"/>
    </source>
</evidence>
<dbReference type="Pfam" id="PF04672">
    <property type="entry name" value="Methyltransf_19"/>
    <property type="match status" value="1"/>
</dbReference>
<dbReference type="Gene3D" id="3.40.50.150">
    <property type="entry name" value="Vaccinia Virus protein VP39"/>
    <property type="match status" value="1"/>
</dbReference>
<dbReference type="SUPFAM" id="SSF53335">
    <property type="entry name" value="S-adenosyl-L-methionine-dependent methyltransferases"/>
    <property type="match status" value="1"/>
</dbReference>
<feature type="region of interest" description="Disordered" evidence="1">
    <location>
        <begin position="250"/>
        <end position="269"/>
    </location>
</feature>
<protein>
    <recommendedName>
        <fullName evidence="4">SAM-dependent methyltransferase</fullName>
    </recommendedName>
</protein>
<evidence type="ECO:0000313" key="2">
    <source>
        <dbReference type="EMBL" id="KAA5838132.1"/>
    </source>
</evidence>
<keyword evidence="3" id="KW-1185">Reference proteome</keyword>
<proteinExistence type="predicted"/>
<dbReference type="PIRSF" id="PIRSF017393">
    <property type="entry name" value="MTase_SAV2177"/>
    <property type="match status" value="1"/>
</dbReference>
<gene>
    <name evidence="2" type="ORF">F1721_01365</name>
</gene>
<evidence type="ECO:0000313" key="3">
    <source>
        <dbReference type="Proteomes" id="UP000323946"/>
    </source>
</evidence>
<name>A0A5M7C7Z0_SACHI</name>
<dbReference type="Proteomes" id="UP000323946">
    <property type="component" value="Unassembled WGS sequence"/>
</dbReference>
<dbReference type="InterPro" id="IPR029063">
    <property type="entry name" value="SAM-dependent_MTases_sf"/>
</dbReference>
<dbReference type="OrthoDB" id="3630902at2"/>
<accession>A0A5M7C7Z0</accession>
<comment type="caution">
    <text evidence="2">The sequence shown here is derived from an EMBL/GenBank/DDBJ whole genome shotgun (WGS) entry which is preliminary data.</text>
</comment>
<dbReference type="SMR" id="A0A5M7C7Z0"/>
<reference evidence="2 3" key="1">
    <citation type="submission" date="2019-09" db="EMBL/GenBank/DDBJ databases">
        <title>Draft genome sequence of the thermophilic Saccharopolyspora hirsuta VKM Ac-666T.</title>
        <authorList>
            <person name="Lobastova T.G."/>
            <person name="Fokina V."/>
            <person name="Bragin E.Y."/>
            <person name="Shtratnikova V.Y."/>
            <person name="Starodumova I.P."/>
            <person name="Tarlachkov S.V."/>
            <person name="Donova M.V."/>
        </authorList>
    </citation>
    <scope>NUCLEOTIDE SEQUENCE [LARGE SCALE GENOMIC DNA]</scope>
    <source>
        <strain evidence="2 3">VKM Ac-666</strain>
    </source>
</reference>
<sequence>MSESSPEHGHIDLEKPNAARVYDYYLGGDHNFAVDRQMAEEAIAMWPDLPLIMQANRAFLRRAVEFCAERGIRQFLDLGSGIPTVGNVHEVAQQAAPGARVVYVDTDPVAVAYSRKLLRDNPDAAIVDADLRDPEQVLASPEVAELLDLSQPIALMMVAVLHFVPDADDPRKIIARYREAMAPGSFLVVSHASAESRPDVGPAHADLYRKRTTTPMTMRTRTEVAGFFDGFELVDPGVVFLQQWRPAAPAEVGENPERLPGLAGVGRKP</sequence>
<dbReference type="RefSeq" id="WP_150064638.1">
    <property type="nucleotide sequence ID" value="NZ_JBEPDJ010000001.1"/>
</dbReference>
<dbReference type="EMBL" id="VWPH01000001">
    <property type="protein sequence ID" value="KAA5838132.1"/>
    <property type="molecule type" value="Genomic_DNA"/>
</dbReference>